<keyword evidence="2" id="KW-1185">Reference proteome</keyword>
<comment type="caution">
    <text evidence="1">The sequence shown here is derived from an EMBL/GenBank/DDBJ whole genome shotgun (WGS) entry which is preliminary data.</text>
</comment>
<reference evidence="2" key="1">
    <citation type="journal article" date="2020" name="Stud. Mycol.">
        <title>101 Dothideomycetes genomes: A test case for predicting lifestyles and emergence of pathogens.</title>
        <authorList>
            <person name="Haridas S."/>
            <person name="Albert R."/>
            <person name="Binder M."/>
            <person name="Bloem J."/>
            <person name="LaButti K."/>
            <person name="Salamov A."/>
            <person name="Andreopoulos B."/>
            <person name="Baker S."/>
            <person name="Barry K."/>
            <person name="Bills G."/>
            <person name="Bluhm B."/>
            <person name="Cannon C."/>
            <person name="Castanera R."/>
            <person name="Culley D."/>
            <person name="Daum C."/>
            <person name="Ezra D."/>
            <person name="Gonzalez J."/>
            <person name="Henrissat B."/>
            <person name="Kuo A."/>
            <person name="Liang C."/>
            <person name="Lipzen A."/>
            <person name="Lutzoni F."/>
            <person name="Magnuson J."/>
            <person name="Mondo S."/>
            <person name="Nolan M."/>
            <person name="Ohm R."/>
            <person name="Pangilinan J."/>
            <person name="Park H.-J."/>
            <person name="Ramirez L."/>
            <person name="Alfaro M."/>
            <person name="Sun H."/>
            <person name="Tritt A."/>
            <person name="Yoshinaga Y."/>
            <person name="Zwiers L.-H."/>
            <person name="Turgeon B."/>
            <person name="Goodwin S."/>
            <person name="Spatafora J."/>
            <person name="Crous P."/>
            <person name="Grigoriev I."/>
        </authorList>
    </citation>
    <scope>NUCLEOTIDE SEQUENCE [LARGE SCALE GENOMIC DNA]</scope>
    <source>
        <strain evidence="2">CBS 304.66</strain>
    </source>
</reference>
<evidence type="ECO:0000313" key="2">
    <source>
        <dbReference type="Proteomes" id="UP000800093"/>
    </source>
</evidence>
<dbReference type="EMBL" id="ML986579">
    <property type="protein sequence ID" value="KAF2270716.1"/>
    <property type="molecule type" value="Genomic_DNA"/>
</dbReference>
<sequence>MRAAVSKLHQQLHPAEQPMRMRRGLARPSSKHRAFRIFQTSLHRLSAQCCIAPTALAYMHCDFLTFLPSGLPWVFGYFLGRGLYRTIDLDSYAFPN</sequence>
<evidence type="ECO:0000313" key="1">
    <source>
        <dbReference type="EMBL" id="KAF2270716.1"/>
    </source>
</evidence>
<accession>A0A9P4NCG7</accession>
<protein>
    <submittedName>
        <fullName evidence="1">Uncharacterized protein</fullName>
    </submittedName>
</protein>
<dbReference type="Proteomes" id="UP000800093">
    <property type="component" value="Unassembled WGS sequence"/>
</dbReference>
<gene>
    <name evidence="1" type="ORF">CC78DRAFT_139573</name>
</gene>
<organism evidence="1 2">
    <name type="scientific">Lojkania enalia</name>
    <dbReference type="NCBI Taxonomy" id="147567"/>
    <lineage>
        <taxon>Eukaryota</taxon>
        <taxon>Fungi</taxon>
        <taxon>Dikarya</taxon>
        <taxon>Ascomycota</taxon>
        <taxon>Pezizomycotina</taxon>
        <taxon>Dothideomycetes</taxon>
        <taxon>Pleosporomycetidae</taxon>
        <taxon>Pleosporales</taxon>
        <taxon>Pleosporales incertae sedis</taxon>
        <taxon>Lojkania</taxon>
    </lineage>
</organism>
<dbReference type="AlphaFoldDB" id="A0A9P4NCG7"/>
<name>A0A9P4NCG7_9PLEO</name>
<proteinExistence type="predicted"/>